<protein>
    <recommendedName>
        <fullName evidence="4">DUF2264 domain-containing protein</fullName>
    </recommendedName>
</protein>
<name>A0A1B2DYT7_9BACL</name>
<proteinExistence type="predicted"/>
<evidence type="ECO:0000259" key="2">
    <source>
        <dbReference type="Pfam" id="PF20938"/>
    </source>
</evidence>
<dbReference type="KEGG" id="pib:BBD41_10120"/>
<evidence type="ECO:0008006" key="4">
    <source>
        <dbReference type="Google" id="ProtNLM"/>
    </source>
</evidence>
<dbReference type="PANTHER" id="PTHR35339:SF4">
    <property type="entry name" value="LINALOOL DEHYDRATASE_ISOMERASE DOMAIN-CONTAINING PROTEIN"/>
    <property type="match status" value="1"/>
</dbReference>
<evidence type="ECO:0000313" key="3">
    <source>
        <dbReference type="EMBL" id="ANY72914.1"/>
    </source>
</evidence>
<dbReference type="EMBL" id="CP016809">
    <property type="protein sequence ID" value="ANY72914.1"/>
    <property type="molecule type" value="Genomic_DNA"/>
</dbReference>
<dbReference type="PIRSF" id="PIRSF014753">
    <property type="entry name" value="UCP014753"/>
    <property type="match status" value="1"/>
</dbReference>
<dbReference type="RefSeq" id="WP_099477517.1">
    <property type="nucleotide sequence ID" value="NZ_CP016809.1"/>
</dbReference>
<dbReference type="PANTHER" id="PTHR35339">
    <property type="entry name" value="LINALOOL DEHYDRATASE_ISOMERASE DOMAIN-CONTAINING PROTEIN"/>
    <property type="match status" value="1"/>
</dbReference>
<dbReference type="InterPro" id="IPR049237">
    <property type="entry name" value="DUF2264_C"/>
</dbReference>
<reference evidence="3" key="1">
    <citation type="submission" date="2016-08" db="EMBL/GenBank/DDBJ databases">
        <title>Complete Genome Seqeunce of Paenibacillus sp. nov. IHBB 9852 from high altitute lake of Indian trans-Himalayas.</title>
        <authorList>
            <person name="Kiran S."/>
            <person name="Swarnkar M.K."/>
            <person name="Rana A."/>
            <person name="Tewari R."/>
            <person name="Gulati A."/>
        </authorList>
    </citation>
    <scope>NUCLEOTIDE SEQUENCE [LARGE SCALE GENOMIC DNA]</scope>
    <source>
        <strain evidence="3">IHBB 9852</strain>
    </source>
</reference>
<dbReference type="AlphaFoldDB" id="A0A1B2DYT7"/>
<organism evidence="3">
    <name type="scientific">Paenibacillus ihbetae</name>
    <dbReference type="NCBI Taxonomy" id="1870820"/>
    <lineage>
        <taxon>Bacteria</taxon>
        <taxon>Bacillati</taxon>
        <taxon>Bacillota</taxon>
        <taxon>Bacilli</taxon>
        <taxon>Bacillales</taxon>
        <taxon>Paenibacillaceae</taxon>
        <taxon>Paenibacillus</taxon>
    </lineage>
</organism>
<dbReference type="InterPro" id="IPR016624">
    <property type="entry name" value="UCP014753"/>
</dbReference>
<gene>
    <name evidence="3" type="ORF">BBD41_10120</name>
</gene>
<feature type="domain" description="DUF2264" evidence="1">
    <location>
        <begin position="31"/>
        <end position="372"/>
    </location>
</feature>
<dbReference type="InterPro" id="IPR049349">
    <property type="entry name" value="DUF2264_N"/>
</dbReference>
<evidence type="ECO:0000259" key="1">
    <source>
        <dbReference type="Pfam" id="PF10022"/>
    </source>
</evidence>
<dbReference type="Pfam" id="PF20938">
    <property type="entry name" value="DUF2264_C"/>
    <property type="match status" value="1"/>
</dbReference>
<accession>A0A1B2DYT7</accession>
<feature type="domain" description="DUF2264" evidence="2">
    <location>
        <begin position="378"/>
        <end position="601"/>
    </location>
</feature>
<dbReference type="Pfam" id="PF10022">
    <property type="entry name" value="DUF2264"/>
    <property type="match status" value="1"/>
</dbReference>
<sequence length="676" mass="74696">MSLQGNRSIDRTNWPAAGAGLHPVARNPLKSRQDMYRALGELLAPLQPYYSKGHARLSIGSTGTGYSANVAEMEGFSRVLWGLVPAIAGGSHEELWERCLDGIRAGTDPEHKEYWGDVADYDQRLVEMAVFGLALALVPDRIWHPLNEQEQSNLYQWLNQINRHPCYDCNWLFFNVLVNIGFRKAGLPYDEEQVERNLNRIDEFYLSGGWYSDGIGGHCDYYGPFAIHYYGLVYARLMAKEDPKRAERYLERAAAFASDFVYWHAPDGAAIPYGRSLTYRFAQSAFWSAAAFAGMAGFKPGELKGLVLRNLRWWFRQPIFDRGGILTIGYAYPNQIMSENYNSPGSSYWALKTFLVLALAEDDPFWAAEEEELPALKTISVQEPAHLVVCREPETGHAAAFNTGHLSSNEHTHTSAKYEKFAYSTAFAFSVPRAEWGLSQGAFDSMLALSEGDQLFRVKRTCEEAWIRDQVLYVGWKPWANVDVRTWLVAGLPWHIRIHRIHTERTLEAAEGGFALGLGDHGVGVAEGGGADVEGRRAAASTVWGASSVHGLLGYDAAELIYPQANTNLLHPRTVIPTLRARLDPGTHWLVSAVYGKPRGIRSTSSQACLVSSIKGVDSAVMAGNDPASQQRRFSLGEGADQGAGQAAAEKLGVRIGQGNIIITSLSGTPITITMD</sequence>